<accession>A0ABY2QYS9</accession>
<dbReference type="Pfam" id="PF03992">
    <property type="entry name" value="ABM"/>
    <property type="match status" value="1"/>
</dbReference>
<proteinExistence type="predicted"/>
<dbReference type="SUPFAM" id="SSF54909">
    <property type="entry name" value="Dimeric alpha+beta barrel"/>
    <property type="match status" value="1"/>
</dbReference>
<dbReference type="RefSeq" id="WP_136556389.1">
    <property type="nucleotide sequence ID" value="NZ_STGT01000001.1"/>
</dbReference>
<dbReference type="InterPro" id="IPR011008">
    <property type="entry name" value="Dimeric_a/b-barrel"/>
</dbReference>
<dbReference type="GO" id="GO:0004497">
    <property type="term" value="F:monooxygenase activity"/>
    <property type="evidence" value="ECO:0007669"/>
    <property type="project" value="UniProtKB-KW"/>
</dbReference>
<dbReference type="EMBL" id="STGT01000001">
    <property type="protein sequence ID" value="THV16764.1"/>
    <property type="molecule type" value="Genomic_DNA"/>
</dbReference>
<reference evidence="2 3" key="1">
    <citation type="submission" date="2019-04" db="EMBL/GenBank/DDBJ databases">
        <title>Genome sequence of strain 7209-2.</title>
        <authorList>
            <person name="Gao J."/>
            <person name="Sun J."/>
        </authorList>
    </citation>
    <scope>NUCLEOTIDE SEQUENCE [LARGE SCALE GENOMIC DNA]</scope>
    <source>
        <strain evidence="2 3">7209-2</strain>
    </source>
</reference>
<dbReference type="InterPro" id="IPR007138">
    <property type="entry name" value="ABM_dom"/>
</dbReference>
<sequence length="101" mass="11444">MTLTVVATITARPEFRDELASLLVAQIPPTRAEPGCINYDLYADLNDPCVFVFYENWTCPEALLEHMAVPYLTPFLSQVDRLLATPIEVRQLRMLKDTVST</sequence>
<evidence type="ECO:0000313" key="3">
    <source>
        <dbReference type="Proteomes" id="UP000309667"/>
    </source>
</evidence>
<keyword evidence="3" id="KW-1185">Reference proteome</keyword>
<comment type="caution">
    <text evidence="2">The sequence shown here is derived from an EMBL/GenBank/DDBJ whole genome shotgun (WGS) entry which is preliminary data.</text>
</comment>
<evidence type="ECO:0000259" key="1">
    <source>
        <dbReference type="PROSITE" id="PS51725"/>
    </source>
</evidence>
<dbReference type="InterPro" id="IPR050744">
    <property type="entry name" value="AI-2_Isomerase_LsrG"/>
</dbReference>
<keyword evidence="2" id="KW-0560">Oxidoreductase</keyword>
<keyword evidence="2" id="KW-0503">Monooxygenase</keyword>
<dbReference type="PANTHER" id="PTHR33336:SF3">
    <property type="entry name" value="ABM DOMAIN-CONTAINING PROTEIN"/>
    <property type="match status" value="1"/>
</dbReference>
<protein>
    <submittedName>
        <fullName evidence="2">Antibiotic biosynthesis monooxygenase</fullName>
    </submittedName>
</protein>
<organism evidence="2 3">
    <name type="scientific">Rhizobium rhizophilum</name>
    <dbReference type="NCBI Taxonomy" id="1850373"/>
    <lineage>
        <taxon>Bacteria</taxon>
        <taxon>Pseudomonadati</taxon>
        <taxon>Pseudomonadota</taxon>
        <taxon>Alphaproteobacteria</taxon>
        <taxon>Hyphomicrobiales</taxon>
        <taxon>Rhizobiaceae</taxon>
        <taxon>Rhizobium/Agrobacterium group</taxon>
        <taxon>Rhizobium</taxon>
    </lineage>
</organism>
<feature type="domain" description="ABM" evidence="1">
    <location>
        <begin position="3"/>
        <end position="92"/>
    </location>
</feature>
<dbReference type="PANTHER" id="PTHR33336">
    <property type="entry name" value="QUINOL MONOOXYGENASE YGIN-RELATED"/>
    <property type="match status" value="1"/>
</dbReference>
<dbReference type="PROSITE" id="PS51725">
    <property type="entry name" value="ABM"/>
    <property type="match status" value="1"/>
</dbReference>
<evidence type="ECO:0000313" key="2">
    <source>
        <dbReference type="EMBL" id="THV16764.1"/>
    </source>
</evidence>
<gene>
    <name evidence="2" type="ORF">E9677_01820</name>
</gene>
<dbReference type="Gene3D" id="3.30.70.100">
    <property type="match status" value="1"/>
</dbReference>
<name>A0ABY2QYS9_9HYPH</name>
<dbReference type="Proteomes" id="UP000309667">
    <property type="component" value="Unassembled WGS sequence"/>
</dbReference>